<dbReference type="InterPro" id="IPR006620">
    <property type="entry name" value="Pro_4_hyd_alph"/>
</dbReference>
<evidence type="ECO:0000256" key="5">
    <source>
        <dbReference type="ARBA" id="ARBA00023002"/>
    </source>
</evidence>
<dbReference type="SMART" id="SM00702">
    <property type="entry name" value="P4Hc"/>
    <property type="match status" value="1"/>
</dbReference>
<keyword evidence="9" id="KW-1185">Reference proteome</keyword>
<dbReference type="OrthoDB" id="420380at2759"/>
<dbReference type="PROSITE" id="PS51471">
    <property type="entry name" value="FE2OG_OXY"/>
    <property type="match status" value="1"/>
</dbReference>
<dbReference type="PANTHER" id="PTHR10869:SF210">
    <property type="entry name" value="FE2OG DIOXYGENASE DOMAIN-CONTAINING PROTEIN"/>
    <property type="match status" value="1"/>
</dbReference>
<evidence type="ECO:0000256" key="2">
    <source>
        <dbReference type="ARBA" id="ARBA00022723"/>
    </source>
</evidence>
<feature type="domain" description="Fe2OG dioxygenase" evidence="8">
    <location>
        <begin position="154"/>
        <end position="264"/>
    </location>
</feature>
<dbReference type="WBParaSite" id="HCON_00134190-00001">
    <property type="protein sequence ID" value="HCON_00134190-00001"/>
    <property type="gene ID" value="HCON_00134190"/>
</dbReference>
<feature type="chain" id="PRO_5029835978" evidence="7">
    <location>
        <begin position="21"/>
        <end position="295"/>
    </location>
</feature>
<dbReference type="InterPro" id="IPR005123">
    <property type="entry name" value="Oxoglu/Fe-dep_dioxygenase_dom"/>
</dbReference>
<dbReference type="InterPro" id="IPR044862">
    <property type="entry name" value="Pro_4_hyd_alph_FE2OG_OXY"/>
</dbReference>
<dbReference type="Pfam" id="PF13640">
    <property type="entry name" value="2OG-FeII_Oxy_3"/>
    <property type="match status" value="1"/>
</dbReference>
<dbReference type="PANTHER" id="PTHR10869">
    <property type="entry name" value="PROLYL 4-HYDROXYLASE ALPHA SUBUNIT"/>
    <property type="match status" value="1"/>
</dbReference>
<evidence type="ECO:0000256" key="6">
    <source>
        <dbReference type="ARBA" id="ARBA00023004"/>
    </source>
</evidence>
<dbReference type="FunFam" id="2.60.120.620:FF:000030">
    <property type="entry name" value="Proline HYdroxylase"/>
    <property type="match status" value="1"/>
</dbReference>
<dbReference type="GO" id="GO:0031418">
    <property type="term" value="F:L-ascorbic acid binding"/>
    <property type="evidence" value="ECO:0007669"/>
    <property type="project" value="UniProtKB-KW"/>
</dbReference>
<evidence type="ECO:0000313" key="9">
    <source>
        <dbReference type="Proteomes" id="UP000025227"/>
    </source>
</evidence>
<keyword evidence="3" id="KW-0847">Vitamin C</keyword>
<dbReference type="Proteomes" id="UP000025227">
    <property type="component" value="Unplaced"/>
</dbReference>
<feature type="signal peptide" evidence="7">
    <location>
        <begin position="1"/>
        <end position="20"/>
    </location>
</feature>
<organism evidence="9 10">
    <name type="scientific">Haemonchus contortus</name>
    <name type="common">Barber pole worm</name>
    <dbReference type="NCBI Taxonomy" id="6289"/>
    <lineage>
        <taxon>Eukaryota</taxon>
        <taxon>Metazoa</taxon>
        <taxon>Ecdysozoa</taxon>
        <taxon>Nematoda</taxon>
        <taxon>Chromadorea</taxon>
        <taxon>Rhabditida</taxon>
        <taxon>Rhabditina</taxon>
        <taxon>Rhabditomorpha</taxon>
        <taxon>Strongyloidea</taxon>
        <taxon>Trichostrongylidae</taxon>
        <taxon>Haemonchus</taxon>
    </lineage>
</organism>
<keyword evidence="5" id="KW-0560">Oxidoreductase</keyword>
<evidence type="ECO:0000256" key="3">
    <source>
        <dbReference type="ARBA" id="ARBA00022896"/>
    </source>
</evidence>
<dbReference type="InterPro" id="IPR045054">
    <property type="entry name" value="P4HA-like"/>
</dbReference>
<dbReference type="GO" id="GO:0005506">
    <property type="term" value="F:iron ion binding"/>
    <property type="evidence" value="ECO:0007669"/>
    <property type="project" value="InterPro"/>
</dbReference>
<keyword evidence="4" id="KW-0223">Dioxygenase</keyword>
<sequence>MNFKLLHIPLILLYMEGKAADSSTTNHNSFIGNEHWLKPHLELCETSGHLNESLFCYTHVFNYQRLNVEVLSEDPILIVYRNLVSAKQVAEFIAEARQLQVYEQTAMDVQETVSIDYEYTGRRANGTWSDHEGSTGIAKLFKRVKAMIPFVRFHGEPWQILFYRRGGHYTPHHDYIEYQSPKQWDWWKMKYGERFATFLVMLQPAAKGGGTVFPSIHTTVMPAAGDAIFWTNTNVYEEQDPRSLHGACPVWEGEKIAAVLWVRGRDQELLQMTSKNGNMEIEKLNNPNLIYKRDH</sequence>
<evidence type="ECO:0000256" key="7">
    <source>
        <dbReference type="SAM" id="SignalP"/>
    </source>
</evidence>
<reference evidence="10" key="1">
    <citation type="submission" date="2020-12" db="UniProtKB">
        <authorList>
            <consortium name="WormBaseParasite"/>
        </authorList>
    </citation>
    <scope>IDENTIFICATION</scope>
    <source>
        <strain evidence="10">MHco3</strain>
    </source>
</reference>
<keyword evidence="6" id="KW-0408">Iron</keyword>
<evidence type="ECO:0000256" key="1">
    <source>
        <dbReference type="ARBA" id="ARBA00001961"/>
    </source>
</evidence>
<keyword evidence="7" id="KW-0732">Signal</keyword>
<accession>A0A7I4YSA3</accession>
<evidence type="ECO:0000256" key="4">
    <source>
        <dbReference type="ARBA" id="ARBA00022964"/>
    </source>
</evidence>
<dbReference type="AlphaFoldDB" id="A0A7I4YSA3"/>
<keyword evidence="2" id="KW-0479">Metal-binding</keyword>
<proteinExistence type="predicted"/>
<evidence type="ECO:0000313" key="10">
    <source>
        <dbReference type="WBParaSite" id="HCON_00134190-00001"/>
    </source>
</evidence>
<protein>
    <submittedName>
        <fullName evidence="10">Oxoglutarate iron-dependent oxygenase domain containing protein</fullName>
    </submittedName>
</protein>
<dbReference type="GO" id="GO:0005783">
    <property type="term" value="C:endoplasmic reticulum"/>
    <property type="evidence" value="ECO:0007669"/>
    <property type="project" value="TreeGrafter"/>
</dbReference>
<dbReference type="GO" id="GO:0004656">
    <property type="term" value="F:procollagen-proline 4-dioxygenase activity"/>
    <property type="evidence" value="ECO:0007669"/>
    <property type="project" value="TreeGrafter"/>
</dbReference>
<name>A0A7I4YSA3_HAECO</name>
<evidence type="ECO:0000259" key="8">
    <source>
        <dbReference type="PROSITE" id="PS51471"/>
    </source>
</evidence>
<dbReference type="OMA" id="QCESIIG"/>
<dbReference type="Gene3D" id="2.60.120.620">
    <property type="entry name" value="q2cbj1_9rhob like domain"/>
    <property type="match status" value="1"/>
</dbReference>
<comment type="cofactor">
    <cofactor evidence="1">
        <name>L-ascorbate</name>
        <dbReference type="ChEBI" id="CHEBI:38290"/>
    </cofactor>
</comment>